<dbReference type="Proteomes" id="UP000240971">
    <property type="component" value="Unassembled WGS sequence"/>
</dbReference>
<evidence type="ECO:0000256" key="2">
    <source>
        <dbReference type="ARBA" id="ARBA00022946"/>
    </source>
</evidence>
<dbReference type="PANTHER" id="PTHR31403">
    <property type="entry name" value="PHOSPHOLIPASE A1-IBETA2, CHLOROPLASTIC"/>
    <property type="match status" value="1"/>
</dbReference>
<proteinExistence type="predicted"/>
<evidence type="ECO:0000256" key="4">
    <source>
        <dbReference type="ARBA" id="ARBA00023098"/>
    </source>
</evidence>
<dbReference type="GO" id="GO:0004620">
    <property type="term" value="F:phospholipase activity"/>
    <property type="evidence" value="ECO:0007669"/>
    <property type="project" value="UniProtKB-ARBA"/>
</dbReference>
<organism evidence="6 7">
    <name type="scientific">Chitinophaga niastensis</name>
    <dbReference type="NCBI Taxonomy" id="536980"/>
    <lineage>
        <taxon>Bacteria</taxon>
        <taxon>Pseudomonadati</taxon>
        <taxon>Bacteroidota</taxon>
        <taxon>Chitinophagia</taxon>
        <taxon>Chitinophagales</taxon>
        <taxon>Chitinophagaceae</taxon>
        <taxon>Chitinophaga</taxon>
    </lineage>
</organism>
<dbReference type="SUPFAM" id="SSF53474">
    <property type="entry name" value="alpha/beta-Hydrolases"/>
    <property type="match status" value="1"/>
</dbReference>
<dbReference type="RefSeq" id="WP_158267075.1">
    <property type="nucleotide sequence ID" value="NZ_PYAW01000004.1"/>
</dbReference>
<evidence type="ECO:0000259" key="5">
    <source>
        <dbReference type="Pfam" id="PF01764"/>
    </source>
</evidence>
<comment type="caution">
    <text evidence="6">The sequence shown here is derived from an EMBL/GenBank/DDBJ whole genome shotgun (WGS) entry which is preliminary data.</text>
</comment>
<evidence type="ECO:0000256" key="1">
    <source>
        <dbReference type="ARBA" id="ARBA00022801"/>
    </source>
</evidence>
<reference evidence="6 7" key="1">
    <citation type="submission" date="2018-03" db="EMBL/GenBank/DDBJ databases">
        <title>Genomic Encyclopedia of Archaeal and Bacterial Type Strains, Phase II (KMG-II): from individual species to whole genera.</title>
        <authorList>
            <person name="Goeker M."/>
        </authorList>
    </citation>
    <scope>NUCLEOTIDE SEQUENCE [LARGE SCALE GENOMIC DNA]</scope>
    <source>
        <strain evidence="6 7">DSM 24859</strain>
    </source>
</reference>
<keyword evidence="7" id="KW-1185">Reference proteome</keyword>
<dbReference type="AlphaFoldDB" id="A0A2P8HGV5"/>
<dbReference type="Gene3D" id="3.40.50.1820">
    <property type="entry name" value="alpha/beta hydrolase"/>
    <property type="match status" value="1"/>
</dbReference>
<accession>A0A2P8HGV5</accession>
<dbReference type="Pfam" id="PF01764">
    <property type="entry name" value="Lipase_3"/>
    <property type="match status" value="1"/>
</dbReference>
<sequence length="315" mass="34570">MDAQVKPLSISLSEAVKCAKFVNLADIIYKQAVKKKDTATQQNPSMKAYADIYNDNTYQLLIDKDFLTNYQVLYNVQMMENKTPVYFGFIAQHNSSKEYVIAIRGTESSFETIADNYFVPTPFKEFSSNPSVPSGFYNVYESGQIILPAGSANPIKPISLKTVAANPVAIMKDAANVQTMLTGHSLGAALITYYAAAVSVGQGKDIDLCVYTYASPMTGDSTFTGTFNKNITESYRVYNKPDVVPDLPQWYENGANIYTQVAKGYQIDSTNNKNVSTAFGCAHQLPVYLYLLEKLNGNDNPNIINAGGGTCRAKS</sequence>
<protein>
    <submittedName>
        <fullName evidence="6">Lipase (Class 3)</fullName>
    </submittedName>
</protein>
<keyword evidence="2" id="KW-0809">Transit peptide</keyword>
<evidence type="ECO:0000313" key="7">
    <source>
        <dbReference type="Proteomes" id="UP000240971"/>
    </source>
</evidence>
<dbReference type="OrthoDB" id="5522031at2"/>
<evidence type="ECO:0000313" key="6">
    <source>
        <dbReference type="EMBL" id="PSL45442.1"/>
    </source>
</evidence>
<dbReference type="PANTHER" id="PTHR31403:SF7">
    <property type="entry name" value="PHOSPHOLIPASE A1-IGAMMA3, CHLOROPLASTIC"/>
    <property type="match status" value="1"/>
</dbReference>
<keyword evidence="3" id="KW-0442">Lipid degradation</keyword>
<name>A0A2P8HGV5_CHINA</name>
<dbReference type="CDD" id="cd00519">
    <property type="entry name" value="Lipase_3"/>
    <property type="match status" value="1"/>
</dbReference>
<evidence type="ECO:0000256" key="3">
    <source>
        <dbReference type="ARBA" id="ARBA00022963"/>
    </source>
</evidence>
<gene>
    <name evidence="6" type="ORF">CLV51_104144</name>
</gene>
<dbReference type="EMBL" id="PYAW01000004">
    <property type="protein sequence ID" value="PSL45442.1"/>
    <property type="molecule type" value="Genomic_DNA"/>
</dbReference>
<keyword evidence="1" id="KW-0378">Hydrolase</keyword>
<feature type="domain" description="Fungal lipase-type" evidence="5">
    <location>
        <begin position="100"/>
        <end position="250"/>
    </location>
</feature>
<keyword evidence="4" id="KW-0443">Lipid metabolism</keyword>
<dbReference type="GO" id="GO:0016042">
    <property type="term" value="P:lipid catabolic process"/>
    <property type="evidence" value="ECO:0007669"/>
    <property type="project" value="UniProtKB-KW"/>
</dbReference>
<dbReference type="InterPro" id="IPR002921">
    <property type="entry name" value="Fungal_lipase-type"/>
</dbReference>
<dbReference type="InterPro" id="IPR029058">
    <property type="entry name" value="AB_hydrolase_fold"/>
</dbReference>